<name>A0A0F5I2I9_BACTR</name>
<evidence type="ECO:0000256" key="4">
    <source>
        <dbReference type="PIRSR" id="PIRSR000303-1"/>
    </source>
</evidence>
<comment type="caution">
    <text evidence="7">The sequence shown here is derived from an EMBL/GenBank/DDBJ whole genome shotgun (WGS) entry which is preliminary data.</text>
</comment>
<dbReference type="PROSITE" id="PS51355">
    <property type="entry name" value="GLUTATHIONE_PEROXID_3"/>
    <property type="match status" value="1"/>
</dbReference>
<dbReference type="InterPro" id="IPR029759">
    <property type="entry name" value="GPX_AS"/>
</dbReference>
<evidence type="ECO:0000256" key="3">
    <source>
        <dbReference type="ARBA" id="ARBA00023002"/>
    </source>
</evidence>
<accession>A0A0F5I2I9</accession>
<evidence type="ECO:0000256" key="2">
    <source>
        <dbReference type="ARBA" id="ARBA00022559"/>
    </source>
</evidence>
<dbReference type="PANTHER" id="PTHR11592">
    <property type="entry name" value="GLUTATHIONE PEROXIDASE"/>
    <property type="match status" value="1"/>
</dbReference>
<dbReference type="Proteomes" id="UP000031563">
    <property type="component" value="Unassembled WGS sequence"/>
</dbReference>
<dbReference type="STRING" id="1221996.QY95_02385"/>
<dbReference type="PRINTS" id="PR01011">
    <property type="entry name" value="GLUTPROXDASE"/>
</dbReference>
<dbReference type="OrthoDB" id="9789406at2"/>
<dbReference type="RefSeq" id="WP_082090177.1">
    <property type="nucleotide sequence ID" value="NZ_JWIQ02000082.1"/>
</dbReference>
<feature type="domain" description="Thioredoxin" evidence="6">
    <location>
        <begin position="1"/>
        <end position="158"/>
    </location>
</feature>
<dbReference type="FunFam" id="3.40.30.10:FF:000010">
    <property type="entry name" value="Glutathione peroxidase"/>
    <property type="match status" value="1"/>
</dbReference>
<dbReference type="Gene3D" id="3.40.30.10">
    <property type="entry name" value="Glutaredoxin"/>
    <property type="match status" value="1"/>
</dbReference>
<accession>A0A0F5HIV0</accession>
<dbReference type="InterPro" id="IPR000889">
    <property type="entry name" value="Glutathione_peroxidase"/>
</dbReference>
<keyword evidence="2 5" id="KW-0575">Peroxidase</keyword>
<evidence type="ECO:0000256" key="5">
    <source>
        <dbReference type="RuleBase" id="RU000499"/>
    </source>
</evidence>
<organism evidence="7 8">
    <name type="scientific">Bacillus thermotolerans</name>
    <name type="common">Quasibacillus thermotolerans</name>
    <dbReference type="NCBI Taxonomy" id="1221996"/>
    <lineage>
        <taxon>Bacteria</taxon>
        <taxon>Bacillati</taxon>
        <taxon>Bacillota</taxon>
        <taxon>Bacilli</taxon>
        <taxon>Bacillales</taxon>
        <taxon>Bacillaceae</taxon>
        <taxon>Bacillus</taxon>
    </lineage>
</organism>
<dbReference type="SUPFAM" id="SSF52833">
    <property type="entry name" value="Thioredoxin-like"/>
    <property type="match status" value="1"/>
</dbReference>
<dbReference type="GO" id="GO:0034599">
    <property type="term" value="P:cellular response to oxidative stress"/>
    <property type="evidence" value="ECO:0007669"/>
    <property type="project" value="TreeGrafter"/>
</dbReference>
<evidence type="ECO:0000259" key="6">
    <source>
        <dbReference type="PROSITE" id="PS51352"/>
    </source>
</evidence>
<sequence>MTSIYDIHVTNAEGTSISMADFKGNVLLIVNTASKCGFTPQLIELQELYEKYRKQGFTVLGFPSDDFLTQEFGKSEEIVEYCQVNYGVTFPIFQKVKMKGEHIHPLFAYLTSQQPGLLTKSIKWNFTKFLITREGKVVRRYAPSSSAAEIEKDLKKIL</sequence>
<dbReference type="GO" id="GO:0004601">
    <property type="term" value="F:peroxidase activity"/>
    <property type="evidence" value="ECO:0007669"/>
    <property type="project" value="UniProtKB-KW"/>
</dbReference>
<dbReference type="AlphaFoldDB" id="A0A0F5I2I9"/>
<dbReference type="InterPro" id="IPR036249">
    <property type="entry name" value="Thioredoxin-like_sf"/>
</dbReference>
<keyword evidence="8" id="KW-1185">Reference proteome</keyword>
<evidence type="ECO:0000256" key="1">
    <source>
        <dbReference type="ARBA" id="ARBA00006926"/>
    </source>
</evidence>
<dbReference type="PIRSF" id="PIRSF000303">
    <property type="entry name" value="Glutathion_perox"/>
    <property type="match status" value="1"/>
</dbReference>
<keyword evidence="3 5" id="KW-0560">Oxidoreductase</keyword>
<reference evidence="7" key="1">
    <citation type="submission" date="2015-02" db="EMBL/GenBank/DDBJ databases">
        <title>Genome Assembly of Bacillaceae bacterium MTCC 8252.</title>
        <authorList>
            <person name="Verma A."/>
            <person name="Khatri I."/>
            <person name="Mual P."/>
            <person name="Subramanian S."/>
            <person name="Krishnamurthi S."/>
        </authorList>
    </citation>
    <scope>NUCLEOTIDE SEQUENCE [LARGE SCALE GENOMIC DNA]</scope>
    <source>
        <strain evidence="7">MTCC 8252</strain>
    </source>
</reference>
<evidence type="ECO:0000313" key="8">
    <source>
        <dbReference type="Proteomes" id="UP000031563"/>
    </source>
</evidence>
<evidence type="ECO:0000313" key="7">
    <source>
        <dbReference type="EMBL" id="KKB39362.1"/>
    </source>
</evidence>
<feature type="active site" evidence="4">
    <location>
        <position position="36"/>
    </location>
</feature>
<gene>
    <name evidence="7" type="ORF">QY95_02385</name>
</gene>
<protein>
    <recommendedName>
        <fullName evidence="5">Glutathione peroxidase</fullName>
    </recommendedName>
</protein>
<dbReference type="PROSITE" id="PS00460">
    <property type="entry name" value="GLUTATHIONE_PEROXID_1"/>
    <property type="match status" value="1"/>
</dbReference>
<dbReference type="PANTHER" id="PTHR11592:SF78">
    <property type="entry name" value="GLUTATHIONE PEROXIDASE"/>
    <property type="match status" value="1"/>
</dbReference>
<comment type="similarity">
    <text evidence="1 5">Belongs to the glutathione peroxidase family.</text>
</comment>
<dbReference type="Pfam" id="PF00255">
    <property type="entry name" value="GSHPx"/>
    <property type="match status" value="1"/>
</dbReference>
<dbReference type="EMBL" id="JWIR02000042">
    <property type="protein sequence ID" value="KKB39362.1"/>
    <property type="molecule type" value="Genomic_DNA"/>
</dbReference>
<dbReference type="InterPro" id="IPR013766">
    <property type="entry name" value="Thioredoxin_domain"/>
</dbReference>
<dbReference type="PROSITE" id="PS51352">
    <property type="entry name" value="THIOREDOXIN_2"/>
    <property type="match status" value="1"/>
</dbReference>
<dbReference type="CDD" id="cd00340">
    <property type="entry name" value="GSH_Peroxidase"/>
    <property type="match status" value="1"/>
</dbReference>
<proteinExistence type="inferred from homology"/>